<dbReference type="RefSeq" id="WP_068492682.1">
    <property type="nucleotide sequence ID" value="NZ_LWQT01000055.1"/>
</dbReference>
<organism evidence="2 3">
    <name type="scientific">Paramagnetospirillum marisnigri</name>
    <dbReference type="NCBI Taxonomy" id="1285242"/>
    <lineage>
        <taxon>Bacteria</taxon>
        <taxon>Pseudomonadati</taxon>
        <taxon>Pseudomonadota</taxon>
        <taxon>Alphaproteobacteria</taxon>
        <taxon>Rhodospirillales</taxon>
        <taxon>Magnetospirillaceae</taxon>
        <taxon>Paramagnetospirillum</taxon>
    </lineage>
</organism>
<dbReference type="OrthoDB" id="7356839at2"/>
<reference evidence="2 3" key="1">
    <citation type="submission" date="2016-04" db="EMBL/GenBank/DDBJ databases">
        <title>Draft genome sequence of freshwater magnetotactic bacteria Magnetospirillum marisnigri SP-1 and Magnetospirillum moscoviense BB-1.</title>
        <authorList>
            <person name="Koziaeva V."/>
            <person name="Dziuba M.V."/>
            <person name="Ivanov T.M."/>
            <person name="Kuznetsov B."/>
            <person name="Grouzdev D.S."/>
        </authorList>
    </citation>
    <scope>NUCLEOTIDE SEQUENCE [LARGE SCALE GENOMIC DNA]</scope>
    <source>
        <strain evidence="2 3">SP-1</strain>
    </source>
</reference>
<proteinExistence type="predicted"/>
<evidence type="ECO:0000256" key="1">
    <source>
        <dbReference type="SAM" id="MobiDB-lite"/>
    </source>
</evidence>
<evidence type="ECO:0000313" key="2">
    <source>
        <dbReference type="EMBL" id="OAN50276.1"/>
    </source>
</evidence>
<feature type="region of interest" description="Disordered" evidence="1">
    <location>
        <begin position="125"/>
        <end position="144"/>
    </location>
</feature>
<protein>
    <submittedName>
        <fullName evidence="2">Uncharacterized protein</fullName>
    </submittedName>
</protein>
<comment type="caution">
    <text evidence="2">The sequence shown here is derived from an EMBL/GenBank/DDBJ whole genome shotgun (WGS) entry which is preliminary data.</text>
</comment>
<gene>
    <name evidence="2" type="ORF">A6A04_02420</name>
</gene>
<dbReference type="EMBL" id="LWQT01000055">
    <property type="protein sequence ID" value="OAN50276.1"/>
    <property type="molecule type" value="Genomic_DNA"/>
</dbReference>
<dbReference type="AlphaFoldDB" id="A0A178MNL3"/>
<accession>A0A178MNL3</accession>
<dbReference type="Proteomes" id="UP000078428">
    <property type="component" value="Unassembled WGS sequence"/>
</dbReference>
<evidence type="ECO:0000313" key="3">
    <source>
        <dbReference type="Proteomes" id="UP000078428"/>
    </source>
</evidence>
<name>A0A178MNL3_9PROT</name>
<sequence>MDSKPPADAEGDTQTVLTEIRALRDEMREVHGDVMAALGAIRQLFTELTRVERTETAIETGLDQMSHRLDEAMDSQCPSLEHCENCGSKVELHPAENGVLVLCHACGRSAFADRRCLPDRRARFNQPEEGIPNTVGEPEGWTSE</sequence>
<keyword evidence="3" id="KW-1185">Reference proteome</keyword>